<dbReference type="PANTHER" id="PTHR47916">
    <property type="entry name" value="FRUCTOSE-BISPHOSPHATE ALDOLASE CLASS 1"/>
    <property type="match status" value="1"/>
</dbReference>
<evidence type="ECO:0000313" key="2">
    <source>
        <dbReference type="EMBL" id="CUH61531.1"/>
    </source>
</evidence>
<reference evidence="2 3" key="1">
    <citation type="submission" date="2015-09" db="EMBL/GenBank/DDBJ databases">
        <authorList>
            <consortium name="Swine Surveillance"/>
        </authorList>
    </citation>
    <scope>NUCLEOTIDE SEQUENCE [LARGE SCALE GENOMIC DNA]</scope>
    <source>
        <strain evidence="2 3">CECT 5294</strain>
    </source>
</reference>
<dbReference type="InterPro" id="IPR013785">
    <property type="entry name" value="Aldolase_TIM"/>
</dbReference>
<proteinExistence type="predicted"/>
<sequence>MFLGKEVRLNRIVNPKSGRMLAVTVDHPITRGMMPGLVDIRSVMRKVVAGKPDGITMHKGIAEKVFAPYAGQASIILKASAYSVQYHPTYDTPVADVEEAVRFGADAISVGCIVGGPDQAQQLTFLGKISKEAASAGMPLVAHIYPKGALIKDQHDAEVLAYAVRAGAELGVDIIKTMWSGSAESFRSVVDACPSIVALAGGEMGETLEDYLRMTRQALDVGMRGVTYGRFVWSHPHTSAVIKSLSALMHDDASVEGALKVYERALEEEKDLQK</sequence>
<keyword evidence="2" id="KW-0456">Lyase</keyword>
<accession>A0A0P1FK55</accession>
<dbReference type="InterPro" id="IPR041720">
    <property type="entry name" value="FbaB-like"/>
</dbReference>
<dbReference type="RefSeq" id="WP_058124221.1">
    <property type="nucleotide sequence ID" value="NZ_CYRX01000032.1"/>
</dbReference>
<dbReference type="PANTHER" id="PTHR47916:SF1">
    <property type="entry name" value="3-HYDROXY-5-PHOSPHONOOXYPENTANE-2,4-DIONE THIOLASE"/>
    <property type="match status" value="1"/>
</dbReference>
<dbReference type="Gene3D" id="3.20.20.70">
    <property type="entry name" value="Aldolase class I"/>
    <property type="match status" value="1"/>
</dbReference>
<dbReference type="SMART" id="SM01133">
    <property type="entry name" value="DeoC"/>
    <property type="match status" value="1"/>
</dbReference>
<dbReference type="EC" id="4.1.2.-" evidence="2"/>
<dbReference type="GO" id="GO:0004332">
    <property type="term" value="F:fructose-bisphosphate aldolase activity"/>
    <property type="evidence" value="ECO:0007669"/>
    <property type="project" value="InterPro"/>
</dbReference>
<dbReference type="InterPro" id="IPR050456">
    <property type="entry name" value="DeoC/FbaB_aldolase"/>
</dbReference>
<dbReference type="EMBL" id="CYRX01000032">
    <property type="protein sequence ID" value="CUH61531.1"/>
    <property type="molecule type" value="Genomic_DNA"/>
</dbReference>
<dbReference type="InterPro" id="IPR002915">
    <property type="entry name" value="DeoC/FbaB/LacD_aldolase"/>
</dbReference>
<feature type="active site" description="Schiff-base intermediate with dihydroxyacetone-P" evidence="1">
    <location>
        <position position="176"/>
    </location>
</feature>
<feature type="active site" description="Proton donor" evidence="1">
    <location>
        <position position="145"/>
    </location>
</feature>
<organism evidence="2 3">
    <name type="scientific">Thalassobacter stenotrophicus</name>
    <dbReference type="NCBI Taxonomy" id="266809"/>
    <lineage>
        <taxon>Bacteria</taxon>
        <taxon>Pseudomonadati</taxon>
        <taxon>Pseudomonadota</taxon>
        <taxon>Alphaproteobacteria</taxon>
        <taxon>Rhodobacterales</taxon>
        <taxon>Roseobacteraceae</taxon>
        <taxon>Thalassobacter</taxon>
    </lineage>
</organism>
<dbReference type="Proteomes" id="UP000051298">
    <property type="component" value="Unassembled WGS sequence"/>
</dbReference>
<evidence type="ECO:0000313" key="3">
    <source>
        <dbReference type="Proteomes" id="UP000051298"/>
    </source>
</evidence>
<evidence type="ECO:0000256" key="1">
    <source>
        <dbReference type="PIRSR" id="PIRSR038992-1"/>
    </source>
</evidence>
<dbReference type="AlphaFoldDB" id="A0A0P1FK55"/>
<dbReference type="SUPFAM" id="SSF51569">
    <property type="entry name" value="Aldolase"/>
    <property type="match status" value="1"/>
</dbReference>
<gene>
    <name evidence="2" type="primary">griI</name>
    <name evidence="2" type="ORF">THS5294_02842</name>
</gene>
<dbReference type="Pfam" id="PF01791">
    <property type="entry name" value="DeoC"/>
    <property type="match status" value="1"/>
</dbReference>
<dbReference type="NCBIfam" id="NF005556">
    <property type="entry name" value="PRK07226.1"/>
    <property type="match status" value="1"/>
</dbReference>
<protein>
    <submittedName>
        <fullName evidence="2">2-amino-4,5-dihydroxy-6-one-heptanoic acid-7-phosphate synthase</fullName>
        <ecNumber evidence="2">4.1.2.-</ecNumber>
    </submittedName>
</protein>
<name>A0A0P1FK55_9RHOB</name>
<dbReference type="PIRSF" id="PIRSF038992">
    <property type="entry name" value="Aldolase_Ia"/>
    <property type="match status" value="1"/>
</dbReference>